<comment type="similarity">
    <text evidence="6">Belongs to the SMARCC family.</text>
</comment>
<dbReference type="PROSITE" id="PS50934">
    <property type="entry name" value="SWIRM"/>
    <property type="match status" value="1"/>
</dbReference>
<dbReference type="Gene3D" id="1.10.10.10">
    <property type="entry name" value="Winged helix-like DNA-binding domain superfamily/Winged helix DNA-binding domain"/>
    <property type="match status" value="1"/>
</dbReference>
<dbReference type="Pfam" id="PF16498">
    <property type="entry name" value="SWIRM-assoc_3"/>
    <property type="match status" value="1"/>
</dbReference>
<dbReference type="GO" id="GO:0016514">
    <property type="term" value="C:SWI/SNF complex"/>
    <property type="evidence" value="ECO:0007669"/>
    <property type="project" value="UniProtKB-ARBA"/>
</dbReference>
<dbReference type="CTD" id="41942"/>
<dbReference type="InterPro" id="IPR009057">
    <property type="entry name" value="Homeodomain-like_sf"/>
</dbReference>
<dbReference type="Gene3D" id="1.10.10.60">
    <property type="entry name" value="Homeodomain-like"/>
    <property type="match status" value="1"/>
</dbReference>
<dbReference type="PANTHER" id="PTHR15381">
    <property type="entry name" value="CHONDROITIN SULFATE PROTEOGLYCAN 5 -RELATED"/>
    <property type="match status" value="1"/>
</dbReference>
<dbReference type="Proteomes" id="UP000515146">
    <property type="component" value="Unplaced"/>
</dbReference>
<evidence type="ECO:0000256" key="2">
    <source>
        <dbReference type="ARBA" id="ARBA00022853"/>
    </source>
</evidence>
<dbReference type="InterPro" id="IPR036388">
    <property type="entry name" value="WH-like_DNA-bd_sf"/>
</dbReference>
<dbReference type="InterPro" id="IPR032451">
    <property type="entry name" value="SMARCC_C"/>
</dbReference>
<gene>
    <name evidence="8" type="primary">LOC113799556</name>
</gene>
<comment type="subcellular location">
    <subcellularLocation>
        <location evidence="1">Nucleus</location>
    </subcellularLocation>
</comment>
<dbReference type="OrthoDB" id="118550at2759"/>
<dbReference type="Pfam" id="PF16495">
    <property type="entry name" value="SWIRM-assoc_1"/>
    <property type="match status" value="1"/>
</dbReference>
<dbReference type="SMART" id="SM00717">
    <property type="entry name" value="SANT"/>
    <property type="match status" value="1"/>
</dbReference>
<dbReference type="InterPro" id="IPR049898">
    <property type="entry name" value="MARR_BRCT_CHROMO"/>
</dbReference>
<dbReference type="PROSITE" id="PS50090">
    <property type="entry name" value="MYB_LIKE"/>
    <property type="match status" value="1"/>
</dbReference>
<dbReference type="SUPFAM" id="SSF46689">
    <property type="entry name" value="Homeodomain-like"/>
    <property type="match status" value="2"/>
</dbReference>
<keyword evidence="3" id="KW-0805">Transcription regulation</keyword>
<dbReference type="Pfam" id="PF16496">
    <property type="entry name" value="SWIRM-assoc_2"/>
    <property type="match status" value="2"/>
</dbReference>
<dbReference type="InterPro" id="IPR032448">
    <property type="entry name" value="SWIRM-assoc"/>
</dbReference>
<dbReference type="GO" id="GO:0006355">
    <property type="term" value="P:regulation of DNA-templated transcription"/>
    <property type="evidence" value="ECO:0007669"/>
    <property type="project" value="UniProtKB-ARBA"/>
</dbReference>
<dbReference type="GO" id="GO:0048858">
    <property type="term" value="P:cell projection morphogenesis"/>
    <property type="evidence" value="ECO:0007669"/>
    <property type="project" value="TreeGrafter"/>
</dbReference>
<evidence type="ECO:0000256" key="3">
    <source>
        <dbReference type="ARBA" id="ARBA00023015"/>
    </source>
</evidence>
<dbReference type="PROSITE" id="PS52032">
    <property type="entry name" value="MARR_BRCT_CHROMO"/>
    <property type="match status" value="1"/>
</dbReference>
<proteinExistence type="inferred from homology"/>
<dbReference type="GO" id="GO:0045202">
    <property type="term" value="C:synapse"/>
    <property type="evidence" value="ECO:0007669"/>
    <property type="project" value="TreeGrafter"/>
</dbReference>
<dbReference type="Pfam" id="PF04433">
    <property type="entry name" value="SWIRM"/>
    <property type="match status" value="1"/>
</dbReference>
<dbReference type="InterPro" id="IPR032450">
    <property type="entry name" value="SMARCC_N"/>
</dbReference>
<dbReference type="FunCoup" id="A0A6P6YMF7">
    <property type="interactions" value="1845"/>
</dbReference>
<dbReference type="InterPro" id="IPR036420">
    <property type="entry name" value="BRCT_dom_sf"/>
</dbReference>
<accession>A0A6P6YMF7</accession>
<dbReference type="InterPro" id="IPR007526">
    <property type="entry name" value="SWIRM"/>
</dbReference>
<dbReference type="InterPro" id="IPR001005">
    <property type="entry name" value="SANT/Myb"/>
</dbReference>
<dbReference type="PROSITE" id="PS51293">
    <property type="entry name" value="SANT"/>
    <property type="match status" value="1"/>
</dbReference>
<dbReference type="PANTHER" id="PTHR15381:SF1">
    <property type="entry name" value="CHONDROITIN SULFATE PROTEOGLYCAN 5"/>
    <property type="match status" value="1"/>
</dbReference>
<keyword evidence="2" id="KW-0156">Chromatin regulator</keyword>
<dbReference type="OMA" id="MVEFANI"/>
<dbReference type="KEGG" id="dpte:113799556"/>
<dbReference type="InParanoid" id="A0A6P6YMF7"/>
<dbReference type="Pfam" id="PF00249">
    <property type="entry name" value="Myb_DNA-binding"/>
    <property type="match status" value="1"/>
</dbReference>
<evidence type="ECO:0000256" key="5">
    <source>
        <dbReference type="ARBA" id="ARBA00023242"/>
    </source>
</evidence>
<evidence type="ECO:0000256" key="1">
    <source>
        <dbReference type="ARBA" id="ARBA00004123"/>
    </source>
</evidence>
<sequence>MANNVQFKKKDNGLNLKFFESSETLQLFDTIRLWIQKNCKKFLQNDQPTNKSLANLACQLLQFQEDTLGKNGLVSSAGSGVGDSVGGSTVPITGGGATGSPSSAPTNTKQQLFTRLPYKCFIDFKPGGKLCRIFEFVFKFKFEQQWRRVDLQSPSRMDRNVEMFVGLYKFLQSNQCLIEPNVYILPEVDKVLATKLRDIIKRYHAKCIESLDKATHVIYPPTAASTQHTDSNGDEFVRIVTKRDRSLLVHCLGRPDSYDTWLNIDVDLEPESERDRDDDPYEVSANWLLDTDEYNEWMNEEDYEVDVDRNGKRISKRFRYTIEELHNEEKRDKRSNSIQKGKRRRSPSPQSDKKRSRGKGSSARSPAPVTLTNSNKKKFKNEDDEDLTKDMDNPSPETHFQVVNLNRNSISAGNRNQKDNESMPIKGGTIIDLDSNEYDQQDQQQSKHLNNSSNNNAIDGAKPSSRSASPSSNRNYQQSNGTSGIVSINNYSSNNFDKDDSQDDNVTEQANHIIIPSYASWFDYNCIHAVERRALPEFFNGRNKSKTPEVYIAYRNFMIDTYRLNPTEYLTLTAVRRNIAGDVCAIMRVHAFLEQWGLINYQVDVDARPTPMGPPSTSHFHVLVDTPSGLQPLNPPRGQVTTSNSSSSATQQMLNLPKENGVGSSSKKESENMNGFGDNFGLKLDQYARKNSYFKSKAAANLSREWTEQETLLLLEALELYKDDWNKVCEHIGSRTQDECILHFLRLPIEDPYLEDTNNALGPLSYHPIPFSKSGNPIMSTVAFLASVVDPRIAASAAKAAMDEFAKLKDEIPPSLIEQHSKNLDASSSADTNGDRSDKTSSDKTEQLLSAVEKDKENQNKDEVGTNGSEADQQAIKQETASEDSSTSSSDNNKKDKEEKMDVDGQREESSPSQSAATDKSSKESDTSSEQQTKEGQSSEQLSTAVTDTVEKNDTGAKNKEKEKELTEKEKSVIKESQISVAAAAALGSAAVKARHLAAIEERKIKSLVALLVETQMKKLEIKLKHFEELEAIMDREKETLEYQRQQLMQERQQFHMEQIKAAENRARSQAQQMFYQQQQQHQSQDNRLHQHLTAVPATPMPQVPAASQIPSTHTAQPITPNIPMRPPQLPSRIQQQSHQHPVMTPQQQPQIPPPQPHSQQSHQSQPLPANVAVTNVASNNVVIPPSIGEIPVQQSQPQQPISNSQPQKASFISAAHPQVTMPQSQNTIPQQQPQHPVPTTLSQQSNVTSLPSSTISSVPQLQQQLESDLPQQQVKEPSTTNPEMVISQSQTSQQQQPLSTILPQQQLASNAIAVTPPTTSATTGMAVPMNYPSENPNNANQVQNIPVHHPQQPLPSSFTEPQSQQPQQQPIPTSSDPVTMSSSQQPPLVTTAESQPPNPLTNSSLEQQQHIAPVPAVIPTTIPQVVDNDQLQAQPAPSNNDTVITASSSVPVPLTNTTASENPSST</sequence>
<organism evidence="7 8">
    <name type="scientific">Dermatophagoides pteronyssinus</name>
    <name type="common">European house dust mite</name>
    <dbReference type="NCBI Taxonomy" id="6956"/>
    <lineage>
        <taxon>Eukaryota</taxon>
        <taxon>Metazoa</taxon>
        <taxon>Ecdysozoa</taxon>
        <taxon>Arthropoda</taxon>
        <taxon>Chelicerata</taxon>
        <taxon>Arachnida</taxon>
        <taxon>Acari</taxon>
        <taxon>Acariformes</taxon>
        <taxon>Sarcoptiformes</taxon>
        <taxon>Astigmata</taxon>
        <taxon>Psoroptidia</taxon>
        <taxon>Analgoidea</taxon>
        <taxon>Pyroglyphidae</taxon>
        <taxon>Dermatophagoidinae</taxon>
        <taxon>Dermatophagoides</taxon>
    </lineage>
</organism>
<dbReference type="SUPFAM" id="SSF52113">
    <property type="entry name" value="BRCT domain"/>
    <property type="match status" value="1"/>
</dbReference>
<evidence type="ECO:0000256" key="4">
    <source>
        <dbReference type="ARBA" id="ARBA00023163"/>
    </source>
</evidence>
<protein>
    <submittedName>
        <fullName evidence="8">SWI/SNF complex subunit SMARCC1-like</fullName>
    </submittedName>
</protein>
<keyword evidence="4" id="KW-0804">Transcription</keyword>
<evidence type="ECO:0000313" key="8">
    <source>
        <dbReference type="RefSeq" id="XP_027206006.1"/>
    </source>
</evidence>
<name>A0A6P6YMF7_DERPT</name>
<dbReference type="GO" id="GO:0006325">
    <property type="term" value="P:chromatin organization"/>
    <property type="evidence" value="ECO:0007669"/>
    <property type="project" value="UniProtKB-KW"/>
</dbReference>
<evidence type="ECO:0000256" key="6">
    <source>
        <dbReference type="ARBA" id="ARBA00049655"/>
    </source>
</evidence>
<evidence type="ECO:0000313" key="7">
    <source>
        <dbReference type="Proteomes" id="UP000515146"/>
    </source>
</evidence>
<keyword evidence="7" id="KW-1185">Reference proteome</keyword>
<dbReference type="FunFam" id="1.10.10.10:FF:000020">
    <property type="entry name" value="SWI/SNF complex subunit SMARCC2 isoform c"/>
    <property type="match status" value="1"/>
</dbReference>
<dbReference type="RefSeq" id="XP_027206006.1">
    <property type="nucleotide sequence ID" value="XM_027350205.1"/>
</dbReference>
<reference evidence="8" key="1">
    <citation type="submission" date="2025-08" db="UniProtKB">
        <authorList>
            <consortium name="RefSeq"/>
        </authorList>
    </citation>
    <scope>IDENTIFICATION</scope>
    <source>
        <strain evidence="8">Airmid</strain>
    </source>
</reference>
<keyword evidence="5" id="KW-0539">Nucleus</keyword>
<dbReference type="FunFam" id="1.10.10.60:FF:000014">
    <property type="entry name" value="SWI/SNF complex subunit SMARCC2 isoform C"/>
    <property type="match status" value="1"/>
</dbReference>
<dbReference type="InterPro" id="IPR017884">
    <property type="entry name" value="SANT_dom"/>
</dbReference>